<protein>
    <submittedName>
        <fullName evidence="1">Uncharacterized protein</fullName>
    </submittedName>
</protein>
<reference evidence="1 2" key="1">
    <citation type="submission" date="2019-09" db="EMBL/GenBank/DDBJ databases">
        <authorList>
            <person name="Depoorter E."/>
        </authorList>
    </citation>
    <scope>NUCLEOTIDE SEQUENCE [LARGE SCALE GENOMIC DNA]</scope>
    <source>
        <strain evidence="1 2">R-17378</strain>
    </source>
</reference>
<comment type="caution">
    <text evidence="1">The sequence shown here is derived from an EMBL/GenBank/DDBJ whole genome shotgun (WGS) entry which is preliminary data.</text>
</comment>
<proteinExistence type="predicted"/>
<evidence type="ECO:0000313" key="2">
    <source>
        <dbReference type="Proteomes" id="UP000494120"/>
    </source>
</evidence>
<gene>
    <name evidence="1" type="ORF">BLA17378_03365</name>
</gene>
<keyword evidence="2" id="KW-1185">Reference proteome</keyword>
<dbReference type="EMBL" id="CABVQG010000011">
    <property type="protein sequence ID" value="VWC72804.1"/>
    <property type="molecule type" value="Genomic_DNA"/>
</dbReference>
<sequence length="228" mass="25141">MRRSAKHSGNRCIGIGGGAPRCRKKKLPPREFEALLDEKHLAKLQVLCDTCNMNARVGLGRWAALTFDPCRGDLACWLIEQSTYVAVADACGTRRCLFASVVVAHRAVHCARARSRSSPPVCLAAACQLRAFQVVSRSRICHRPATACLPDYSRLPAITGNHHPTNINRHPHFGRCHCPTISLRLTAGHRGRMSSEQMDGPAIPCRTQPMPARLTDTASAYDDVRRVR</sequence>
<name>A0ABY6XWR8_9BURK</name>
<accession>A0ABY6XWR8</accession>
<dbReference type="Proteomes" id="UP000494120">
    <property type="component" value="Unassembled WGS sequence"/>
</dbReference>
<evidence type="ECO:0000313" key="1">
    <source>
        <dbReference type="EMBL" id="VWC72804.1"/>
    </source>
</evidence>
<organism evidence="1 2">
    <name type="scientific">Burkholderia aenigmatica</name>
    <dbReference type="NCBI Taxonomy" id="2015348"/>
    <lineage>
        <taxon>Bacteria</taxon>
        <taxon>Pseudomonadati</taxon>
        <taxon>Pseudomonadota</taxon>
        <taxon>Betaproteobacteria</taxon>
        <taxon>Burkholderiales</taxon>
        <taxon>Burkholderiaceae</taxon>
        <taxon>Burkholderia</taxon>
        <taxon>Burkholderia cepacia complex</taxon>
    </lineage>
</organism>